<reference evidence="3 4" key="1">
    <citation type="submission" date="2024-09" db="EMBL/GenBank/DDBJ databases">
        <authorList>
            <person name="Sun Q."/>
            <person name="Mori K."/>
        </authorList>
    </citation>
    <scope>NUCLEOTIDE SEQUENCE [LARGE SCALE GENOMIC DNA]</scope>
    <source>
        <strain evidence="3 4">CCM 8677</strain>
    </source>
</reference>
<dbReference type="Gene3D" id="3.40.50.20">
    <property type="match status" value="1"/>
</dbReference>
<gene>
    <name evidence="3" type="ORF">ACFFJH_06620</name>
</gene>
<dbReference type="InterPro" id="IPR011761">
    <property type="entry name" value="ATP-grasp"/>
</dbReference>
<dbReference type="PANTHER" id="PTHR39217">
    <property type="match status" value="1"/>
</dbReference>
<dbReference type="EMBL" id="JBHLXJ010000007">
    <property type="protein sequence ID" value="MFC0349473.1"/>
    <property type="molecule type" value="Genomic_DNA"/>
</dbReference>
<evidence type="ECO:0000256" key="1">
    <source>
        <dbReference type="PROSITE-ProRule" id="PRU00409"/>
    </source>
</evidence>
<keyword evidence="1" id="KW-0067">ATP-binding</keyword>
<name>A0ABV6ICC4_9BURK</name>
<dbReference type="PROSITE" id="PS50975">
    <property type="entry name" value="ATP_GRASP"/>
    <property type="match status" value="1"/>
</dbReference>
<dbReference type="Pfam" id="PF02955">
    <property type="entry name" value="GSH-S_ATP"/>
    <property type="match status" value="1"/>
</dbReference>
<organism evidence="3 4">
    <name type="scientific">Undibacterium danionis</name>
    <dbReference type="NCBI Taxonomy" id="1812100"/>
    <lineage>
        <taxon>Bacteria</taxon>
        <taxon>Pseudomonadati</taxon>
        <taxon>Pseudomonadota</taxon>
        <taxon>Betaproteobacteria</taxon>
        <taxon>Burkholderiales</taxon>
        <taxon>Oxalobacteraceae</taxon>
        <taxon>Undibacterium</taxon>
    </lineage>
</organism>
<evidence type="ECO:0000259" key="2">
    <source>
        <dbReference type="PROSITE" id="PS50975"/>
    </source>
</evidence>
<keyword evidence="3" id="KW-0436">Ligase</keyword>
<protein>
    <submittedName>
        <fullName evidence="3">RimK family alpha-L-glutamate ligase</fullName>
    </submittedName>
</protein>
<accession>A0ABV6ICC4</accession>
<dbReference type="InterPro" id="IPR004218">
    <property type="entry name" value="GSHS_ATP-bd"/>
</dbReference>
<keyword evidence="4" id="KW-1185">Reference proteome</keyword>
<proteinExistence type="predicted"/>
<comment type="caution">
    <text evidence="3">The sequence shown here is derived from an EMBL/GenBank/DDBJ whole genome shotgun (WGS) entry which is preliminary data.</text>
</comment>
<dbReference type="Gene3D" id="3.30.1490.20">
    <property type="entry name" value="ATP-grasp fold, A domain"/>
    <property type="match status" value="1"/>
</dbReference>
<feature type="domain" description="ATP-grasp" evidence="2">
    <location>
        <begin position="98"/>
        <end position="289"/>
    </location>
</feature>
<keyword evidence="1" id="KW-0547">Nucleotide-binding</keyword>
<sequence length="290" mass="32991">MQSYHIALVTSAELPDLFGGEQLLPPALEKLGMRVSICVWDAADLDWTTFDAIVIRCPWDYHEKLPAFLAWLQQLQQLQLKVVNDVETLRWNLNKNYLFELQRAGLPLIPSICLKPDDRRSFDELLDAMKSDEVVVKPVQSAGAWRTLRVQKTQSRLYENQFEQWRLEQDFLVQPFMPEIVAQGEYSLIFFDGEYSHALIKRAKAGDFRVQSDHGGSVEAIHASSELIAQAANILQALPNMPCYARVDGIISDGQFLLMELELLEPELFLELAPHAASQLAQAIIRRISV</sequence>
<dbReference type="GO" id="GO:0016874">
    <property type="term" value="F:ligase activity"/>
    <property type="evidence" value="ECO:0007669"/>
    <property type="project" value="UniProtKB-KW"/>
</dbReference>
<dbReference type="Gene3D" id="3.30.470.20">
    <property type="entry name" value="ATP-grasp fold, B domain"/>
    <property type="match status" value="1"/>
</dbReference>
<dbReference type="InterPro" id="IPR053191">
    <property type="entry name" value="DcsG_Biosynth_Enzyme"/>
</dbReference>
<dbReference type="SUPFAM" id="SSF56059">
    <property type="entry name" value="Glutathione synthetase ATP-binding domain-like"/>
    <property type="match status" value="1"/>
</dbReference>
<evidence type="ECO:0000313" key="3">
    <source>
        <dbReference type="EMBL" id="MFC0349473.1"/>
    </source>
</evidence>
<dbReference type="Proteomes" id="UP001589844">
    <property type="component" value="Unassembled WGS sequence"/>
</dbReference>
<dbReference type="InterPro" id="IPR013815">
    <property type="entry name" value="ATP_grasp_subdomain_1"/>
</dbReference>
<dbReference type="PANTHER" id="PTHR39217:SF1">
    <property type="entry name" value="GLUTATHIONE SYNTHETASE"/>
    <property type="match status" value="1"/>
</dbReference>
<dbReference type="RefSeq" id="WP_390211105.1">
    <property type="nucleotide sequence ID" value="NZ_JBHLXJ010000007.1"/>
</dbReference>
<evidence type="ECO:0000313" key="4">
    <source>
        <dbReference type="Proteomes" id="UP001589844"/>
    </source>
</evidence>